<dbReference type="Pfam" id="PF03167">
    <property type="entry name" value="UDG"/>
    <property type="match status" value="1"/>
</dbReference>
<feature type="domain" description="Uracil-DNA glycosylase-like" evidence="3">
    <location>
        <begin position="22"/>
        <end position="161"/>
    </location>
</feature>
<keyword evidence="1" id="KW-0235">DNA replication</keyword>
<dbReference type="InterPro" id="IPR043502">
    <property type="entry name" value="DNA/RNA_pol_sf"/>
</dbReference>
<dbReference type="InterPro" id="IPR036397">
    <property type="entry name" value="RNaseH_sf"/>
</dbReference>
<feature type="domain" description="DNA-directed DNA polymerase family A palm" evidence="2">
    <location>
        <begin position="547"/>
        <end position="781"/>
    </location>
</feature>
<sequence>MKPKYPGCKCSTCPFADRQFVPPSGPPDAGVLFLGQAPARGEVRDGRPFSGPSGIAFEAALAECGLSRDEVRVDNTILCFFAGGERPPREVVEACRGHVDLETPRAIVPMGNDAAGVVLDTWDGIMRYSGVAIGNPEKSVVPLIHPAFYIRSRPEGFRDFKDGIDLVSRIAKGRSYHHVGSEYRVLTDKDEAIALLEELTLNPPDTLAVDLETDWPDVASAIITCVALAWNETEGVIIPWDSDYLEAHGSDFVGLLEFQDVYDALKAALEANSGVLAYNAPFDACLLKREGIDVYIRDDPLLMHYALDERRGVQGLKIVARLVLGIPDWEEEIKPYTKGGKAYTEIPPEILFKYAAKDACIELALREHFWGVLNRPENAGVLKLYMGEGIFPGLMGYCRMLVDTITTGVRMDAVQLSKAMTDMPAKLRELELELREMVGDRFYNPNSYKDNQHFMFRVLELPKIKGDSTDKDVLEALSGQHPFIDLLVEYRQLLKVCNTYMFNLARAYRAGRGHPDLKLFGSVNGRLTANQLNPLVFPRESRGDLYSSVKKIFIADEGCFLLLVDYSGMEFRIGAILSGDPWMLENLRDPEFDIHTAVAIQMYGDTFLNADAELRKELRVIAKMLVFGLNFGRGPASIAKQLGCSRSKKRQEAIGTWDGVATCNLCDRGRKCQRSLRESYQLVEAYFTPMPVFKWWRESEIQLAHSQGYIETPLGRRRRFDLITRENVGRVRTQGVNTNTQSTANDCNLTAMYRLWAEKGDIIRPLWPVHDAILSNVSLDATPEDIDDILQIIAETPQMLLGTDLP</sequence>
<dbReference type="InterPro" id="IPR001098">
    <property type="entry name" value="DNA-dir_DNA_pol_A_palm_dom"/>
</dbReference>
<dbReference type="InterPro" id="IPR012337">
    <property type="entry name" value="RNaseH-like_sf"/>
</dbReference>
<dbReference type="Gene3D" id="3.40.470.10">
    <property type="entry name" value="Uracil-DNA glycosylase-like domain"/>
    <property type="match status" value="1"/>
</dbReference>
<organism evidence="4">
    <name type="scientific">marine sediment metagenome</name>
    <dbReference type="NCBI Taxonomy" id="412755"/>
    <lineage>
        <taxon>unclassified sequences</taxon>
        <taxon>metagenomes</taxon>
        <taxon>ecological metagenomes</taxon>
    </lineage>
</organism>
<dbReference type="Gene3D" id="3.30.70.370">
    <property type="match status" value="1"/>
</dbReference>
<gene>
    <name evidence="4" type="ORF">LCGC14_1357940</name>
</gene>
<reference evidence="4" key="1">
    <citation type="journal article" date="2015" name="Nature">
        <title>Complex archaea that bridge the gap between prokaryotes and eukaryotes.</title>
        <authorList>
            <person name="Spang A."/>
            <person name="Saw J.H."/>
            <person name="Jorgensen S.L."/>
            <person name="Zaremba-Niedzwiedzka K."/>
            <person name="Martijn J."/>
            <person name="Lind A.E."/>
            <person name="van Eijk R."/>
            <person name="Schleper C."/>
            <person name="Guy L."/>
            <person name="Ettema T.J."/>
        </authorList>
    </citation>
    <scope>NUCLEOTIDE SEQUENCE</scope>
</reference>
<dbReference type="Gene3D" id="1.20.1060.10">
    <property type="entry name" value="Taq DNA Polymerase, Chain T, domain 4"/>
    <property type="match status" value="1"/>
</dbReference>
<dbReference type="GO" id="GO:0003677">
    <property type="term" value="F:DNA binding"/>
    <property type="evidence" value="ECO:0007669"/>
    <property type="project" value="InterPro"/>
</dbReference>
<dbReference type="Gene3D" id="1.10.150.20">
    <property type="entry name" value="5' to 3' exonuclease, C-terminal subdomain"/>
    <property type="match status" value="1"/>
</dbReference>
<dbReference type="CDD" id="cd10030">
    <property type="entry name" value="UDG-F4_TTUDGA_SPO1dp_like"/>
    <property type="match status" value="1"/>
</dbReference>
<name>A0A0F9K9J1_9ZZZZ</name>
<dbReference type="SUPFAM" id="SSF52141">
    <property type="entry name" value="Uracil-DNA glycosylase-like"/>
    <property type="match status" value="1"/>
</dbReference>
<comment type="caution">
    <text evidence="4">The sequence shown here is derived from an EMBL/GenBank/DDBJ whole genome shotgun (WGS) entry which is preliminary data.</text>
</comment>
<dbReference type="PANTHER" id="PTHR10133">
    <property type="entry name" value="DNA POLYMERASE I"/>
    <property type="match status" value="1"/>
</dbReference>
<dbReference type="InterPro" id="IPR005122">
    <property type="entry name" value="Uracil-DNA_glycosylase-like"/>
</dbReference>
<evidence type="ECO:0000259" key="2">
    <source>
        <dbReference type="SMART" id="SM00482"/>
    </source>
</evidence>
<protein>
    <recommendedName>
        <fullName evidence="5">DNA-directed DNA polymerase family A palm domain-containing protein</fullName>
    </recommendedName>
</protein>
<dbReference type="PANTHER" id="PTHR10133:SF27">
    <property type="entry name" value="DNA POLYMERASE NU"/>
    <property type="match status" value="1"/>
</dbReference>
<proteinExistence type="predicted"/>
<dbReference type="InterPro" id="IPR036895">
    <property type="entry name" value="Uracil-DNA_glycosylase-like_sf"/>
</dbReference>
<dbReference type="AlphaFoldDB" id="A0A0F9K9J1"/>
<dbReference type="InterPro" id="IPR002562">
    <property type="entry name" value="3'-5'_exonuclease_dom"/>
</dbReference>
<feature type="non-terminal residue" evidence="4">
    <location>
        <position position="806"/>
    </location>
</feature>
<evidence type="ECO:0000259" key="3">
    <source>
        <dbReference type="SMART" id="SM00986"/>
    </source>
</evidence>
<evidence type="ECO:0000256" key="1">
    <source>
        <dbReference type="ARBA" id="ARBA00022705"/>
    </source>
</evidence>
<dbReference type="SUPFAM" id="SSF53098">
    <property type="entry name" value="Ribonuclease H-like"/>
    <property type="match status" value="1"/>
</dbReference>
<evidence type="ECO:0008006" key="5">
    <source>
        <dbReference type="Google" id="ProtNLM"/>
    </source>
</evidence>
<dbReference type="Pfam" id="PF00476">
    <property type="entry name" value="DNA_pol_A"/>
    <property type="match status" value="2"/>
</dbReference>
<dbReference type="GO" id="GO:0006261">
    <property type="term" value="P:DNA-templated DNA replication"/>
    <property type="evidence" value="ECO:0007669"/>
    <property type="project" value="InterPro"/>
</dbReference>
<dbReference type="GO" id="GO:0006302">
    <property type="term" value="P:double-strand break repair"/>
    <property type="evidence" value="ECO:0007669"/>
    <property type="project" value="TreeGrafter"/>
</dbReference>
<dbReference type="SMART" id="SM00986">
    <property type="entry name" value="UDG"/>
    <property type="match status" value="1"/>
</dbReference>
<dbReference type="Gene3D" id="3.30.420.10">
    <property type="entry name" value="Ribonuclease H-like superfamily/Ribonuclease H"/>
    <property type="match status" value="1"/>
</dbReference>
<accession>A0A0F9K9J1</accession>
<dbReference type="SUPFAM" id="SSF56672">
    <property type="entry name" value="DNA/RNA polymerases"/>
    <property type="match status" value="1"/>
</dbReference>
<dbReference type="EMBL" id="LAZR01008460">
    <property type="protein sequence ID" value="KKM78643.1"/>
    <property type="molecule type" value="Genomic_DNA"/>
</dbReference>
<dbReference type="GO" id="GO:0003887">
    <property type="term" value="F:DNA-directed DNA polymerase activity"/>
    <property type="evidence" value="ECO:0007669"/>
    <property type="project" value="InterPro"/>
</dbReference>
<evidence type="ECO:0000313" key="4">
    <source>
        <dbReference type="EMBL" id="KKM78643.1"/>
    </source>
</evidence>
<dbReference type="SMART" id="SM00482">
    <property type="entry name" value="POLAc"/>
    <property type="match status" value="1"/>
</dbReference>
<dbReference type="GO" id="GO:0008408">
    <property type="term" value="F:3'-5' exonuclease activity"/>
    <property type="evidence" value="ECO:0007669"/>
    <property type="project" value="InterPro"/>
</dbReference>
<dbReference type="Pfam" id="PF01612">
    <property type="entry name" value="DNA_pol_A_exo1"/>
    <property type="match status" value="1"/>
</dbReference>
<dbReference type="InterPro" id="IPR002298">
    <property type="entry name" value="DNA_polymerase_A"/>
</dbReference>
<dbReference type="SMART" id="SM00987">
    <property type="entry name" value="UreE_C"/>
    <property type="match status" value="1"/>
</dbReference>